<keyword evidence="1 6" id="KW-0808">Transferase</keyword>
<comment type="pathway">
    <text evidence="6">Quinol/quinone metabolism; 1,4-dihydroxy-2-naphthoate biosynthesis; 1,4-dihydroxy-2-naphthoate from chorismate: step 2/7.</text>
</comment>
<keyword evidence="5 6" id="KW-0464">Manganese</keyword>
<dbReference type="NCBIfam" id="TIGR00173">
    <property type="entry name" value="menD"/>
    <property type="match status" value="1"/>
</dbReference>
<evidence type="ECO:0000313" key="8">
    <source>
        <dbReference type="EMBL" id="MFD2277649.1"/>
    </source>
</evidence>
<dbReference type="EMBL" id="JBHUJC010000043">
    <property type="protein sequence ID" value="MFD2277649.1"/>
    <property type="molecule type" value="Genomic_DNA"/>
</dbReference>
<accession>A0ABW5EB84</accession>
<comment type="cofactor">
    <cofactor evidence="6">
        <name>Mg(2+)</name>
        <dbReference type="ChEBI" id="CHEBI:18420"/>
    </cofactor>
    <cofactor evidence="6">
        <name>Mn(2+)</name>
        <dbReference type="ChEBI" id="CHEBI:29035"/>
    </cofactor>
</comment>
<comment type="pathway">
    <text evidence="6">Quinol/quinone metabolism; menaquinone biosynthesis.</text>
</comment>
<dbReference type="RefSeq" id="WP_377093649.1">
    <property type="nucleotide sequence ID" value="NZ_JBHSJM010000001.1"/>
</dbReference>
<comment type="catalytic activity">
    <reaction evidence="6">
        <text>isochorismate + 2-oxoglutarate + H(+) = 5-enolpyruvoyl-6-hydroxy-2-succinyl-cyclohex-3-ene-1-carboxylate + CO2</text>
        <dbReference type="Rhea" id="RHEA:25593"/>
        <dbReference type="ChEBI" id="CHEBI:15378"/>
        <dbReference type="ChEBI" id="CHEBI:16526"/>
        <dbReference type="ChEBI" id="CHEBI:16810"/>
        <dbReference type="ChEBI" id="CHEBI:29780"/>
        <dbReference type="ChEBI" id="CHEBI:58818"/>
        <dbReference type="EC" id="2.2.1.9"/>
    </reaction>
</comment>
<organism evidence="8 9">
    <name type="scientific">Rubritalea spongiae</name>
    <dbReference type="NCBI Taxonomy" id="430797"/>
    <lineage>
        <taxon>Bacteria</taxon>
        <taxon>Pseudomonadati</taxon>
        <taxon>Verrucomicrobiota</taxon>
        <taxon>Verrucomicrobiia</taxon>
        <taxon>Verrucomicrobiales</taxon>
        <taxon>Rubritaleaceae</taxon>
        <taxon>Rubritalea</taxon>
    </lineage>
</organism>
<comment type="subunit">
    <text evidence="6">Homodimer.</text>
</comment>
<comment type="similarity">
    <text evidence="6">Belongs to the TPP enzyme family. MenD subfamily.</text>
</comment>
<gene>
    <name evidence="6 8" type="primary">menD</name>
    <name evidence="8" type="ORF">ACFSQZ_14360</name>
</gene>
<keyword evidence="6" id="KW-0474">Menaquinone biosynthesis</keyword>
<dbReference type="InterPro" id="IPR012001">
    <property type="entry name" value="Thiamin_PyroP_enz_TPP-bd_dom"/>
</dbReference>
<comment type="caution">
    <text evidence="8">The sequence shown here is derived from an EMBL/GenBank/DDBJ whole genome shotgun (WGS) entry which is preliminary data.</text>
</comment>
<proteinExistence type="inferred from homology"/>
<evidence type="ECO:0000256" key="2">
    <source>
        <dbReference type="ARBA" id="ARBA00022723"/>
    </source>
</evidence>
<dbReference type="InterPro" id="IPR004433">
    <property type="entry name" value="MenaQ_synth_MenD"/>
</dbReference>
<dbReference type="Gene3D" id="3.40.50.1220">
    <property type="entry name" value="TPP-binding domain"/>
    <property type="match status" value="1"/>
</dbReference>
<comment type="cofactor">
    <cofactor evidence="6">
        <name>thiamine diphosphate</name>
        <dbReference type="ChEBI" id="CHEBI:58937"/>
    </cofactor>
    <text evidence="6">Binds 1 thiamine pyrophosphate per subunit.</text>
</comment>
<evidence type="ECO:0000256" key="4">
    <source>
        <dbReference type="ARBA" id="ARBA00023052"/>
    </source>
</evidence>
<reference evidence="9" key="1">
    <citation type="journal article" date="2019" name="Int. J. Syst. Evol. Microbiol.">
        <title>The Global Catalogue of Microorganisms (GCM) 10K type strain sequencing project: providing services to taxonomists for standard genome sequencing and annotation.</title>
        <authorList>
            <consortium name="The Broad Institute Genomics Platform"/>
            <consortium name="The Broad Institute Genome Sequencing Center for Infectious Disease"/>
            <person name="Wu L."/>
            <person name="Ma J."/>
        </authorList>
    </citation>
    <scope>NUCLEOTIDE SEQUENCE [LARGE SCALE GENOMIC DNA]</scope>
    <source>
        <strain evidence="9">JCM 16545</strain>
    </source>
</reference>
<dbReference type="PANTHER" id="PTHR42916">
    <property type="entry name" value="2-SUCCINYL-5-ENOLPYRUVYL-6-HYDROXY-3-CYCLOHEXENE-1-CARBOXYLATE SYNTHASE"/>
    <property type="match status" value="1"/>
</dbReference>
<dbReference type="PIRSF" id="PIRSF004983">
    <property type="entry name" value="MenD"/>
    <property type="match status" value="1"/>
</dbReference>
<dbReference type="InterPro" id="IPR029061">
    <property type="entry name" value="THDP-binding"/>
</dbReference>
<dbReference type="GO" id="GO:0070204">
    <property type="term" value="F:2-succinyl-5-enolpyruvyl-6-hydroxy-3-cyclohexene-1-carboxylic-acid synthase activity"/>
    <property type="evidence" value="ECO:0007669"/>
    <property type="project" value="UniProtKB-EC"/>
</dbReference>
<feature type="domain" description="Thiamine pyrophosphate enzyme N-terminal TPP-binding" evidence="7">
    <location>
        <begin position="3"/>
        <end position="117"/>
    </location>
</feature>
<evidence type="ECO:0000259" key="7">
    <source>
        <dbReference type="Pfam" id="PF02776"/>
    </source>
</evidence>
<dbReference type="HAMAP" id="MF_01659">
    <property type="entry name" value="MenD"/>
    <property type="match status" value="1"/>
</dbReference>
<dbReference type="Pfam" id="PF02776">
    <property type="entry name" value="TPP_enzyme_N"/>
    <property type="match status" value="1"/>
</dbReference>
<keyword evidence="2 6" id="KW-0479">Metal-binding</keyword>
<protein>
    <recommendedName>
        <fullName evidence="6">2-succinyl-5-enolpyruvyl-6-hydroxy-3-cyclohexene-1-carboxylate synthase</fullName>
        <shortName evidence="6">SEPHCHC synthase</shortName>
        <ecNumber evidence="6">2.2.1.9</ecNumber>
    </recommendedName>
    <alternativeName>
        <fullName evidence="6">Menaquinone biosynthesis protein MenD</fullName>
    </alternativeName>
</protein>
<evidence type="ECO:0000256" key="5">
    <source>
        <dbReference type="ARBA" id="ARBA00023211"/>
    </source>
</evidence>
<sequence length="520" mass="57166">MKNAGTALIEACLQAGVREYVVCAGARNLSLVETLISSDDAVIWSHFEERSAGFFALGRSMDSREPCAVVTTSGTAVAELLPAVIEAYYQGRPLVLITADRPAEYRGSGAPQAIEQVGIFSNYVESCLEVDAEEEADLSTWSGRMPIHLNVCVEEAEVARPVSVGLGQFKRKKDNFEVNSLVHFFEKFWSGLVVCLGGIEPEDREEVFGFLKEIKVPVIADPTSGLRELLGPLVVASPEKLLAENKPALVLRIGEVPVGRFWRDLEQSKDIEVFSISRTGFSGLARESSVIHGDVARVLAGLGEVGELGDALDLLRESRRRWGQIDQLLESYPDSEPGMIRTLSVYASVAESLYLGNSLPIREWGEFAQREYPIEHVRANRGANGIDGQLSTWIGLTHGLDDAWCVVGDLTAMYDMSAPILLDGCDGKGRVIVIINNGGGRIFERLPRVKKMSESTQEIVANAHQVNFQKWAEMWEMDYLKATSADLVEIEGGEKPLVVELVPDRGQTEGFWAAYDRLSE</sequence>
<dbReference type="PANTHER" id="PTHR42916:SF1">
    <property type="entry name" value="PROTEIN PHYLLO, CHLOROPLASTIC"/>
    <property type="match status" value="1"/>
</dbReference>
<evidence type="ECO:0000313" key="9">
    <source>
        <dbReference type="Proteomes" id="UP001597297"/>
    </source>
</evidence>
<keyword evidence="9" id="KW-1185">Reference proteome</keyword>
<comment type="function">
    <text evidence="6">Catalyzes the thiamine diphosphate-dependent decarboxylation of 2-oxoglutarate and the subsequent addition of the resulting succinic semialdehyde-thiamine pyrophosphate anion to isochorismate to yield 2-succinyl-5-enolpyruvyl-6-hydroxy-3-cyclohexene-1-carboxylate (SEPHCHC).</text>
</comment>
<dbReference type="CDD" id="cd07037">
    <property type="entry name" value="TPP_PYR_MenD"/>
    <property type="match status" value="1"/>
</dbReference>
<evidence type="ECO:0000256" key="3">
    <source>
        <dbReference type="ARBA" id="ARBA00022842"/>
    </source>
</evidence>
<evidence type="ECO:0000256" key="1">
    <source>
        <dbReference type="ARBA" id="ARBA00022679"/>
    </source>
</evidence>
<keyword evidence="3 6" id="KW-0460">Magnesium</keyword>
<dbReference type="SUPFAM" id="SSF52518">
    <property type="entry name" value="Thiamin diphosphate-binding fold (THDP-binding)"/>
    <property type="match status" value="2"/>
</dbReference>
<name>A0ABW5EB84_9BACT</name>
<keyword evidence="4 6" id="KW-0786">Thiamine pyrophosphate</keyword>
<dbReference type="EC" id="2.2.1.9" evidence="6"/>
<dbReference type="Proteomes" id="UP001597297">
    <property type="component" value="Unassembled WGS sequence"/>
</dbReference>
<evidence type="ECO:0000256" key="6">
    <source>
        <dbReference type="HAMAP-Rule" id="MF_01659"/>
    </source>
</evidence>
<dbReference type="Gene3D" id="3.40.50.970">
    <property type="match status" value="2"/>
</dbReference>